<reference evidence="1 2" key="1">
    <citation type="submission" date="2024-08" db="EMBL/GenBank/DDBJ databases">
        <authorList>
            <person name="Cucini C."/>
            <person name="Frati F."/>
        </authorList>
    </citation>
    <scope>NUCLEOTIDE SEQUENCE [LARGE SCALE GENOMIC DNA]</scope>
</reference>
<name>A0ABP1PT26_9HEXA</name>
<dbReference type="EMBL" id="CAXLJM020000011">
    <property type="protein sequence ID" value="CAL8076263.1"/>
    <property type="molecule type" value="Genomic_DNA"/>
</dbReference>
<accession>A0ABP1PT26</accession>
<comment type="caution">
    <text evidence="1">The sequence shown here is derived from an EMBL/GenBank/DDBJ whole genome shotgun (WGS) entry which is preliminary data.</text>
</comment>
<dbReference type="Proteomes" id="UP001642540">
    <property type="component" value="Unassembled WGS sequence"/>
</dbReference>
<evidence type="ECO:0000313" key="1">
    <source>
        <dbReference type="EMBL" id="CAL8076263.1"/>
    </source>
</evidence>
<sequence length="228" mass="26474">MVPPKSRQAMDNTENQVPVENLSFAYMEDKRFTSNFEFEYRRIHLGEPFELQLADNFLKYETFQEAGKFHPHDLRDMTEEKHQRTSLLMLKEKAIKKRQIIRRLFPRRVTTAHNIISTTSGHQVSLNDPTLGVSRTQQNSFWELPDSYMLCIYVSGNSLNRPGEGQRGYMQTFLKPLENTITPQNSNSQQRQFADWILTTLLTSHWKVNSNCVSVVRSRLVSCVQGSG</sequence>
<organism evidence="1 2">
    <name type="scientific">Orchesella dallaii</name>
    <dbReference type="NCBI Taxonomy" id="48710"/>
    <lineage>
        <taxon>Eukaryota</taxon>
        <taxon>Metazoa</taxon>
        <taxon>Ecdysozoa</taxon>
        <taxon>Arthropoda</taxon>
        <taxon>Hexapoda</taxon>
        <taxon>Collembola</taxon>
        <taxon>Entomobryomorpha</taxon>
        <taxon>Entomobryoidea</taxon>
        <taxon>Orchesellidae</taxon>
        <taxon>Orchesellinae</taxon>
        <taxon>Orchesella</taxon>
    </lineage>
</organism>
<keyword evidence="2" id="KW-1185">Reference proteome</keyword>
<proteinExistence type="predicted"/>
<protein>
    <submittedName>
        <fullName evidence="1">Uncharacterized protein</fullName>
    </submittedName>
</protein>
<evidence type="ECO:0000313" key="2">
    <source>
        <dbReference type="Proteomes" id="UP001642540"/>
    </source>
</evidence>
<gene>
    <name evidence="1" type="ORF">ODALV1_LOCUS3413</name>
</gene>